<accession>A0A4Y8ZQ15</accession>
<sequence length="139" mass="15744">MIPASAIRIMIVDDDSGMRRLIRRSLQHVGLTQVFEARDGLEALTRVLEERIHIVICDYSMPVMNGLDLLEAIRNDPKLSKVGFIMLSGVTENDVIRKAEALGVNGYIIKPFSLVDLQQRLDALFHKLNGRNIEWRMAS</sequence>
<reference evidence="4 5" key="1">
    <citation type="submission" date="2019-03" db="EMBL/GenBank/DDBJ databases">
        <title>Genome sequence of Sphingomonas sp. 17J27-24.</title>
        <authorList>
            <person name="Kim M."/>
            <person name="Maeng S."/>
            <person name="Sathiyaraj S."/>
        </authorList>
    </citation>
    <scope>NUCLEOTIDE SEQUENCE [LARGE SCALE GENOMIC DNA]</scope>
    <source>
        <strain evidence="4 5">17J27-24</strain>
    </source>
</reference>
<feature type="domain" description="Response regulatory" evidence="3">
    <location>
        <begin position="8"/>
        <end position="125"/>
    </location>
</feature>
<evidence type="ECO:0000256" key="2">
    <source>
        <dbReference type="PROSITE-ProRule" id="PRU00169"/>
    </source>
</evidence>
<organism evidence="4 5">
    <name type="scientific">Sphingomonas parva</name>
    <dbReference type="NCBI Taxonomy" id="2555898"/>
    <lineage>
        <taxon>Bacteria</taxon>
        <taxon>Pseudomonadati</taxon>
        <taxon>Pseudomonadota</taxon>
        <taxon>Alphaproteobacteria</taxon>
        <taxon>Sphingomonadales</taxon>
        <taxon>Sphingomonadaceae</taxon>
        <taxon>Sphingomonas</taxon>
    </lineage>
</organism>
<dbReference type="SUPFAM" id="SSF52172">
    <property type="entry name" value="CheY-like"/>
    <property type="match status" value="1"/>
</dbReference>
<dbReference type="SMART" id="SM00448">
    <property type="entry name" value="REC"/>
    <property type="match status" value="1"/>
</dbReference>
<dbReference type="Proteomes" id="UP000298213">
    <property type="component" value="Unassembled WGS sequence"/>
</dbReference>
<dbReference type="InterPro" id="IPR050595">
    <property type="entry name" value="Bact_response_regulator"/>
</dbReference>
<evidence type="ECO:0000313" key="4">
    <source>
        <dbReference type="EMBL" id="TFI58093.1"/>
    </source>
</evidence>
<proteinExistence type="predicted"/>
<evidence type="ECO:0000256" key="1">
    <source>
        <dbReference type="ARBA" id="ARBA00022553"/>
    </source>
</evidence>
<evidence type="ECO:0000259" key="3">
    <source>
        <dbReference type="PROSITE" id="PS50110"/>
    </source>
</evidence>
<dbReference type="Gene3D" id="3.40.50.2300">
    <property type="match status" value="1"/>
</dbReference>
<dbReference type="AlphaFoldDB" id="A0A4Y8ZQ15"/>
<dbReference type="InterPro" id="IPR001789">
    <property type="entry name" value="Sig_transdc_resp-reg_receiver"/>
</dbReference>
<protein>
    <submittedName>
        <fullName evidence="4">Response regulator</fullName>
    </submittedName>
</protein>
<dbReference type="PANTHER" id="PTHR44591:SF3">
    <property type="entry name" value="RESPONSE REGULATORY DOMAIN-CONTAINING PROTEIN"/>
    <property type="match status" value="1"/>
</dbReference>
<keyword evidence="1 2" id="KW-0597">Phosphoprotein</keyword>
<comment type="caution">
    <text evidence="4">The sequence shown here is derived from an EMBL/GenBank/DDBJ whole genome shotgun (WGS) entry which is preliminary data.</text>
</comment>
<name>A0A4Y8ZQ15_9SPHN</name>
<dbReference type="InterPro" id="IPR011006">
    <property type="entry name" value="CheY-like_superfamily"/>
</dbReference>
<dbReference type="Pfam" id="PF00072">
    <property type="entry name" value="Response_reg"/>
    <property type="match status" value="1"/>
</dbReference>
<dbReference type="RefSeq" id="WP_135087014.1">
    <property type="nucleotide sequence ID" value="NZ_SPDV01000020.1"/>
</dbReference>
<dbReference type="OrthoDB" id="9800897at2"/>
<gene>
    <name evidence="4" type="ORF">E2493_11875</name>
</gene>
<feature type="modified residue" description="4-aspartylphosphate" evidence="2">
    <location>
        <position position="58"/>
    </location>
</feature>
<keyword evidence="5" id="KW-1185">Reference proteome</keyword>
<dbReference type="EMBL" id="SPDV01000020">
    <property type="protein sequence ID" value="TFI58093.1"/>
    <property type="molecule type" value="Genomic_DNA"/>
</dbReference>
<dbReference type="PANTHER" id="PTHR44591">
    <property type="entry name" value="STRESS RESPONSE REGULATOR PROTEIN 1"/>
    <property type="match status" value="1"/>
</dbReference>
<evidence type="ECO:0000313" key="5">
    <source>
        <dbReference type="Proteomes" id="UP000298213"/>
    </source>
</evidence>
<dbReference type="GO" id="GO:0000160">
    <property type="term" value="P:phosphorelay signal transduction system"/>
    <property type="evidence" value="ECO:0007669"/>
    <property type="project" value="InterPro"/>
</dbReference>
<dbReference type="PROSITE" id="PS50110">
    <property type="entry name" value="RESPONSE_REGULATORY"/>
    <property type="match status" value="1"/>
</dbReference>